<comment type="similarity">
    <text evidence="2 5">Belongs to the glycosyl hydrolase 43 family.</text>
</comment>
<comment type="caution">
    <text evidence="7">The sequence shown here is derived from an EMBL/GenBank/DDBJ whole genome shotgun (WGS) entry which is preliminary data.</text>
</comment>
<dbReference type="Pfam" id="PF04616">
    <property type="entry name" value="Glyco_hydro_43"/>
    <property type="match status" value="1"/>
</dbReference>
<dbReference type="PANTHER" id="PTHR43301">
    <property type="entry name" value="ARABINAN ENDO-1,5-ALPHA-L-ARABINOSIDASE"/>
    <property type="match status" value="1"/>
</dbReference>
<evidence type="ECO:0000256" key="1">
    <source>
        <dbReference type="ARBA" id="ARBA00004834"/>
    </source>
</evidence>
<comment type="pathway">
    <text evidence="1">Glycan metabolism; L-arabinan degradation.</text>
</comment>
<organism evidence="7 8">
    <name type="scientific">Zobellia barbeyronii</name>
    <dbReference type="NCBI Taxonomy" id="2748009"/>
    <lineage>
        <taxon>Bacteria</taxon>
        <taxon>Pseudomonadati</taxon>
        <taxon>Bacteroidota</taxon>
        <taxon>Flavobacteriia</taxon>
        <taxon>Flavobacteriales</taxon>
        <taxon>Flavobacteriaceae</taxon>
        <taxon>Zobellia</taxon>
    </lineage>
</organism>
<evidence type="ECO:0000256" key="6">
    <source>
        <dbReference type="SAM" id="MobiDB-lite"/>
    </source>
</evidence>
<keyword evidence="8" id="KW-1185">Reference proteome</keyword>
<protein>
    <submittedName>
        <fullName evidence="7">Family 43 glycosylhydrolase</fullName>
    </submittedName>
</protein>
<evidence type="ECO:0000256" key="2">
    <source>
        <dbReference type="ARBA" id="ARBA00009865"/>
    </source>
</evidence>
<evidence type="ECO:0000256" key="3">
    <source>
        <dbReference type="ARBA" id="ARBA00022801"/>
    </source>
</evidence>
<dbReference type="PANTHER" id="PTHR43301:SF3">
    <property type="entry name" value="ARABINAN ENDO-1,5-ALPHA-L-ARABINOSIDASE A-RELATED"/>
    <property type="match status" value="1"/>
</dbReference>
<dbReference type="RefSeq" id="WP_214611079.1">
    <property type="nucleotide sequence ID" value="NZ_JACATN010000002.1"/>
</dbReference>
<name>A0ABS5WFD8_9FLAO</name>
<accession>A0ABS5WFD8</accession>
<dbReference type="InterPro" id="IPR023296">
    <property type="entry name" value="Glyco_hydro_beta-prop_sf"/>
</dbReference>
<keyword evidence="3 5" id="KW-0378">Hydrolase</keyword>
<reference evidence="8" key="1">
    <citation type="submission" date="2023-07" db="EMBL/GenBank/DDBJ databases">
        <title>Zobellia barbeyronii sp. nov., a new marine flavobacterium, isolated from green and red algae.</title>
        <authorList>
            <person name="Nedashkovskaya O.I."/>
            <person name="Otstavnykh N."/>
            <person name="Zhukova N."/>
            <person name="Guzev K."/>
            <person name="Chausova V."/>
            <person name="Tekutyeva L."/>
            <person name="Mikhailov V."/>
            <person name="Isaeva M."/>
        </authorList>
    </citation>
    <scope>NUCLEOTIDE SEQUENCE [LARGE SCALE GENOMIC DNA]</scope>
    <source>
        <strain evidence="8">KMM 6746</strain>
    </source>
</reference>
<evidence type="ECO:0000313" key="7">
    <source>
        <dbReference type="EMBL" id="MBT2160882.1"/>
    </source>
</evidence>
<keyword evidence="4 5" id="KW-0326">Glycosidase</keyword>
<dbReference type="InterPro" id="IPR050727">
    <property type="entry name" value="GH43_arabinanases"/>
</dbReference>
<sequence>MKKTLFSMVSLTLLISCNQSKEESQNKPTTPEIVQEDFPYGNVPREKPDRKLSAAFERIYDGTYGGLEVTSNELFSNFKYTPLEGFDYHGHDGTVSRRDASKVIKVDDTYYFWYTHRETSVPPDENGGNDTIPSRDWDLSEIWYATSKDGFTWKEQGVAVTRTEKPNPGWRSVSTPDILVYKGKYYLYYQAYLNMPGAPGTKGDDCPVAASVANSPNGPWTPSNKIVLDNGPEGSWDQYVIHDPYPLVRDGKIYIYYKGEMGGNPKVRAQGLAISENPFGPFKKHPLNPVINSGHETALFPFKEGLAALVSRHGLEHNTIQYAPDGVNFEVAAITGLMPIAPGPYVPDAFTNTKDGRGISWGLCHFRNVGKAEGKSHSYFARFDCDLSLDVDDPLMKESDILNHPDIYFKFGLTDEQRKRINQTK</sequence>
<dbReference type="PROSITE" id="PS51257">
    <property type="entry name" value="PROKAR_LIPOPROTEIN"/>
    <property type="match status" value="1"/>
</dbReference>
<dbReference type="InterPro" id="IPR006710">
    <property type="entry name" value="Glyco_hydro_43"/>
</dbReference>
<evidence type="ECO:0000313" key="8">
    <source>
        <dbReference type="Proteomes" id="UP000740413"/>
    </source>
</evidence>
<dbReference type="SUPFAM" id="SSF75005">
    <property type="entry name" value="Arabinanase/levansucrase/invertase"/>
    <property type="match status" value="1"/>
</dbReference>
<gene>
    <name evidence="7" type="ORF">HW347_06375</name>
</gene>
<dbReference type="Gene3D" id="2.115.10.20">
    <property type="entry name" value="Glycosyl hydrolase domain, family 43"/>
    <property type="match status" value="1"/>
</dbReference>
<feature type="region of interest" description="Disordered" evidence="6">
    <location>
        <begin position="20"/>
        <end position="44"/>
    </location>
</feature>
<evidence type="ECO:0000256" key="4">
    <source>
        <dbReference type="ARBA" id="ARBA00023295"/>
    </source>
</evidence>
<dbReference type="Proteomes" id="UP000740413">
    <property type="component" value="Unassembled WGS sequence"/>
</dbReference>
<dbReference type="CDD" id="cd08992">
    <property type="entry name" value="GH117"/>
    <property type="match status" value="1"/>
</dbReference>
<proteinExistence type="inferred from homology"/>
<dbReference type="EMBL" id="JACATN010000002">
    <property type="protein sequence ID" value="MBT2160882.1"/>
    <property type="molecule type" value="Genomic_DNA"/>
</dbReference>
<evidence type="ECO:0000256" key="5">
    <source>
        <dbReference type="RuleBase" id="RU361187"/>
    </source>
</evidence>